<evidence type="ECO:0000313" key="2">
    <source>
        <dbReference type="Proteomes" id="UP000314294"/>
    </source>
</evidence>
<reference evidence="1 2" key="1">
    <citation type="submission" date="2019-03" db="EMBL/GenBank/DDBJ databases">
        <title>First draft genome of Liparis tanakae, snailfish: a comprehensive survey of snailfish specific genes.</title>
        <authorList>
            <person name="Kim W."/>
            <person name="Song I."/>
            <person name="Jeong J.-H."/>
            <person name="Kim D."/>
            <person name="Kim S."/>
            <person name="Ryu S."/>
            <person name="Song J.Y."/>
            <person name="Lee S.K."/>
        </authorList>
    </citation>
    <scope>NUCLEOTIDE SEQUENCE [LARGE SCALE GENOMIC DNA]</scope>
    <source>
        <tissue evidence="1">Muscle</tissue>
    </source>
</reference>
<keyword evidence="2" id="KW-1185">Reference proteome</keyword>
<organism evidence="1 2">
    <name type="scientific">Liparis tanakae</name>
    <name type="common">Tanaka's snailfish</name>
    <dbReference type="NCBI Taxonomy" id="230148"/>
    <lineage>
        <taxon>Eukaryota</taxon>
        <taxon>Metazoa</taxon>
        <taxon>Chordata</taxon>
        <taxon>Craniata</taxon>
        <taxon>Vertebrata</taxon>
        <taxon>Euteleostomi</taxon>
        <taxon>Actinopterygii</taxon>
        <taxon>Neopterygii</taxon>
        <taxon>Teleostei</taxon>
        <taxon>Neoteleostei</taxon>
        <taxon>Acanthomorphata</taxon>
        <taxon>Eupercaria</taxon>
        <taxon>Perciformes</taxon>
        <taxon>Cottioidei</taxon>
        <taxon>Cottales</taxon>
        <taxon>Liparidae</taxon>
        <taxon>Liparis</taxon>
    </lineage>
</organism>
<proteinExistence type="predicted"/>
<dbReference type="AlphaFoldDB" id="A0A4Z2ICN5"/>
<comment type="caution">
    <text evidence="1">The sequence shown here is derived from an EMBL/GenBank/DDBJ whole genome shotgun (WGS) entry which is preliminary data.</text>
</comment>
<evidence type="ECO:0000313" key="1">
    <source>
        <dbReference type="EMBL" id="TNN75706.1"/>
    </source>
</evidence>
<accession>A0A4Z2ICN5</accession>
<dbReference type="Proteomes" id="UP000314294">
    <property type="component" value="Unassembled WGS sequence"/>
</dbReference>
<sequence>METQRTCRRKPRRLEAGGGTARRNYMHIIHVHQLSVGHGWCWALRPVHFSFLPPSVSSLAAHSWLVQVHAGVQTGIVAVATPPATLPAAAIALLTSSVWRVAVTTRPLEVDVGVANMSIGASVK</sequence>
<dbReference type="EMBL" id="SRLO01000100">
    <property type="protein sequence ID" value="TNN75706.1"/>
    <property type="molecule type" value="Genomic_DNA"/>
</dbReference>
<protein>
    <submittedName>
        <fullName evidence="1">Uncharacterized protein</fullName>
    </submittedName>
</protein>
<gene>
    <name evidence="1" type="ORF">EYF80_014069</name>
</gene>
<name>A0A4Z2ICN5_9TELE</name>